<keyword evidence="3" id="KW-0862">Zinc</keyword>
<dbReference type="OrthoDB" id="327703at2"/>
<dbReference type="EMBL" id="CP011371">
    <property type="protein sequence ID" value="AKJ31803.1"/>
    <property type="molecule type" value="Genomic_DNA"/>
</dbReference>
<dbReference type="Proteomes" id="UP000035352">
    <property type="component" value="Chromosome"/>
</dbReference>
<dbReference type="PANTHER" id="PTHR33337">
    <property type="entry name" value="GFA DOMAIN-CONTAINING PROTEIN"/>
    <property type="match status" value="1"/>
</dbReference>
<dbReference type="SUPFAM" id="SSF51316">
    <property type="entry name" value="Mss4-like"/>
    <property type="match status" value="1"/>
</dbReference>
<dbReference type="Gene3D" id="3.90.1590.10">
    <property type="entry name" value="glutathione-dependent formaldehyde- activating enzyme (gfa)"/>
    <property type="match status" value="1"/>
</dbReference>
<proteinExistence type="inferred from homology"/>
<organism evidence="6 7">
    <name type="scientific">Caldimonas brevitalea</name>
    <dbReference type="NCBI Taxonomy" id="413882"/>
    <lineage>
        <taxon>Bacteria</taxon>
        <taxon>Pseudomonadati</taxon>
        <taxon>Pseudomonadota</taxon>
        <taxon>Betaproteobacteria</taxon>
        <taxon>Burkholderiales</taxon>
        <taxon>Sphaerotilaceae</taxon>
        <taxon>Caldimonas</taxon>
    </lineage>
</organism>
<keyword evidence="7" id="KW-1185">Reference proteome</keyword>
<dbReference type="InterPro" id="IPR006913">
    <property type="entry name" value="CENP-V/GFA"/>
</dbReference>
<keyword evidence="2" id="KW-0479">Metal-binding</keyword>
<evidence type="ECO:0000256" key="3">
    <source>
        <dbReference type="ARBA" id="ARBA00022833"/>
    </source>
</evidence>
<dbReference type="RefSeq" id="WP_047196865.1">
    <property type="nucleotide sequence ID" value="NZ_CP011371.1"/>
</dbReference>
<protein>
    <recommendedName>
        <fullName evidence="5">CENP-V/GFA domain-containing protein</fullName>
    </recommendedName>
</protein>
<dbReference type="InterPro" id="IPR011057">
    <property type="entry name" value="Mss4-like_sf"/>
</dbReference>
<gene>
    <name evidence="6" type="ORF">AAW51_5112</name>
</gene>
<keyword evidence="4" id="KW-0456">Lyase</keyword>
<evidence type="ECO:0000256" key="2">
    <source>
        <dbReference type="ARBA" id="ARBA00022723"/>
    </source>
</evidence>
<accession>A0A0G3BUZ1</accession>
<dbReference type="PANTHER" id="PTHR33337:SF40">
    <property type="entry name" value="CENP-V_GFA DOMAIN-CONTAINING PROTEIN-RELATED"/>
    <property type="match status" value="1"/>
</dbReference>
<evidence type="ECO:0000313" key="7">
    <source>
        <dbReference type="Proteomes" id="UP000035352"/>
    </source>
</evidence>
<evidence type="ECO:0000256" key="4">
    <source>
        <dbReference type="ARBA" id="ARBA00023239"/>
    </source>
</evidence>
<evidence type="ECO:0000313" key="6">
    <source>
        <dbReference type="EMBL" id="AKJ31803.1"/>
    </source>
</evidence>
<evidence type="ECO:0000259" key="5">
    <source>
        <dbReference type="PROSITE" id="PS51891"/>
    </source>
</evidence>
<dbReference type="PATRIC" id="fig|413882.6.peg.5338"/>
<feature type="domain" description="CENP-V/GFA" evidence="5">
    <location>
        <begin position="7"/>
        <end position="109"/>
    </location>
</feature>
<reference evidence="6 7" key="1">
    <citation type="submission" date="2015-05" db="EMBL/GenBank/DDBJ databases">
        <authorList>
            <person name="Tang B."/>
            <person name="Yu Y."/>
        </authorList>
    </citation>
    <scope>NUCLEOTIDE SEQUENCE [LARGE SCALE GENOMIC DNA]</scope>
    <source>
        <strain evidence="6 7">DSM 7029</strain>
    </source>
</reference>
<comment type="similarity">
    <text evidence="1">Belongs to the Gfa family.</text>
</comment>
<dbReference type="GO" id="GO:0016846">
    <property type="term" value="F:carbon-sulfur lyase activity"/>
    <property type="evidence" value="ECO:0007669"/>
    <property type="project" value="InterPro"/>
</dbReference>
<dbReference type="KEGG" id="pbh:AAW51_5112"/>
<sequence length="133" mass="14571">MNELPLHEGGCLCGAVRYRIEGEPLTSGLCHCASCRRASGAPAVAWLTVHRDRFDWLTGAPFSYRSSPGVLRTFCGQCGTPLTYRRAGEETLDVTTATLDAPQDYPPREDTWPEERLPWFPCLASEAGAARLG</sequence>
<dbReference type="STRING" id="413882.AAW51_5112"/>
<evidence type="ECO:0000256" key="1">
    <source>
        <dbReference type="ARBA" id="ARBA00005495"/>
    </source>
</evidence>
<dbReference type="GO" id="GO:0046872">
    <property type="term" value="F:metal ion binding"/>
    <property type="evidence" value="ECO:0007669"/>
    <property type="project" value="UniProtKB-KW"/>
</dbReference>
<dbReference type="Pfam" id="PF04828">
    <property type="entry name" value="GFA"/>
    <property type="match status" value="1"/>
</dbReference>
<dbReference type="PROSITE" id="PS51891">
    <property type="entry name" value="CENP_V_GFA"/>
    <property type="match status" value="1"/>
</dbReference>
<dbReference type="AlphaFoldDB" id="A0A0G3BUZ1"/>
<name>A0A0G3BUZ1_9BURK</name>